<evidence type="ECO:0000259" key="2">
    <source>
        <dbReference type="Pfam" id="PF02777"/>
    </source>
</evidence>
<evidence type="ECO:0000313" key="4">
    <source>
        <dbReference type="Proteomes" id="UP000245609"/>
    </source>
</evidence>
<comment type="function">
    <text evidence="1">Component of the mitochondrial ribosome (mitoribosome), a dedicated translation machinery responsible for the synthesis of mitochondrial genome-encoded proteins, including at least some of the essential transmembrane subunits of the mitochondrial respiratory chain. The mitoribosomes are attached to the mitochondrial inner membrane and translation products are cotranslationally integrated into the membrane.</text>
</comment>
<dbReference type="AlphaFoldDB" id="A0A2T9YBW6"/>
<dbReference type="Gene3D" id="3.55.40.20">
    <property type="entry name" value="Iron/manganese superoxide dismutase, C-terminal domain"/>
    <property type="match status" value="1"/>
</dbReference>
<dbReference type="Pfam" id="PF02777">
    <property type="entry name" value="Sod_Fe_C"/>
    <property type="match status" value="2"/>
</dbReference>
<dbReference type="EMBL" id="MBFS01003016">
    <property type="protein sequence ID" value="PVU89820.1"/>
    <property type="molecule type" value="Genomic_DNA"/>
</dbReference>
<feature type="domain" description="Manganese/iron superoxide dismutase C-terminal" evidence="2">
    <location>
        <begin position="116"/>
        <end position="174"/>
    </location>
</feature>
<dbReference type="GO" id="GO:0046872">
    <property type="term" value="F:metal ion binding"/>
    <property type="evidence" value="ECO:0007669"/>
    <property type="project" value="InterPro"/>
</dbReference>
<accession>A0A2T9YBW6</accession>
<comment type="caution">
    <text evidence="3">The sequence shown here is derived from an EMBL/GenBank/DDBJ whole genome shotgun (WGS) entry which is preliminary data.</text>
</comment>
<dbReference type="InterPro" id="IPR036324">
    <property type="entry name" value="Mn/Fe_SOD_N_sf"/>
</dbReference>
<dbReference type="GO" id="GO:0004784">
    <property type="term" value="F:superoxide dismutase activity"/>
    <property type="evidence" value="ECO:0007669"/>
    <property type="project" value="InterPro"/>
</dbReference>
<dbReference type="PANTHER" id="PTHR43595:SF2">
    <property type="entry name" value="SMALL RIBOSOMAL SUBUNIT PROTEIN MS42"/>
    <property type="match status" value="1"/>
</dbReference>
<evidence type="ECO:0000313" key="3">
    <source>
        <dbReference type="EMBL" id="PVU89820.1"/>
    </source>
</evidence>
<reference evidence="3 4" key="1">
    <citation type="journal article" date="2018" name="MBio">
        <title>Comparative Genomics Reveals the Core Gene Toolbox for the Fungus-Insect Symbiosis.</title>
        <authorList>
            <person name="Wang Y."/>
            <person name="Stata M."/>
            <person name="Wang W."/>
            <person name="Stajich J.E."/>
            <person name="White M.M."/>
            <person name="Moncalvo J.M."/>
        </authorList>
    </citation>
    <scope>NUCLEOTIDE SEQUENCE [LARGE SCALE GENOMIC DNA]</scope>
    <source>
        <strain evidence="3 4">SC-DP-2</strain>
    </source>
</reference>
<keyword evidence="4" id="KW-1185">Reference proteome</keyword>
<dbReference type="InterPro" id="IPR036314">
    <property type="entry name" value="SOD_C_sf"/>
</dbReference>
<organism evidence="3 4">
    <name type="scientific">Smittium megazygosporum</name>
    <dbReference type="NCBI Taxonomy" id="133381"/>
    <lineage>
        <taxon>Eukaryota</taxon>
        <taxon>Fungi</taxon>
        <taxon>Fungi incertae sedis</taxon>
        <taxon>Zoopagomycota</taxon>
        <taxon>Kickxellomycotina</taxon>
        <taxon>Harpellomycetes</taxon>
        <taxon>Harpellales</taxon>
        <taxon>Legeriomycetaceae</taxon>
        <taxon>Smittium</taxon>
    </lineage>
</organism>
<sequence length="259" mass="29498">MLRPSSRNAFSKLKTKSLFTKNLHTASVLPYVLDKGLPPLFSAEALHYQYNVRIPYLLNKVDSFAVGTGLENKPLKDIVVNTSVNPEHAVIYNNASQAWNTEFFLKNLTDRPSEPDETLRVVIAKQFGSFDNFKNIFSSYARGIFGNGWTWLLLDQSKNLYIRNTYNAGSVFSMLPTDVNGLISVDSKEALNMILRRSNNPSAYPHSTHASIVPVLNLNMWVDSYFTDFKYDRDSYIEAFWKTVDWRKLGNKLVFGSSN</sequence>
<name>A0A2T9YBW6_9FUNG</name>
<dbReference type="PANTHER" id="PTHR43595">
    <property type="entry name" value="37S RIBOSOMAL PROTEIN S26, MITOCHONDRIAL"/>
    <property type="match status" value="1"/>
</dbReference>
<protein>
    <recommendedName>
        <fullName evidence="2">Manganese/iron superoxide dismutase C-terminal domain-containing protein</fullName>
    </recommendedName>
</protein>
<evidence type="ECO:0000256" key="1">
    <source>
        <dbReference type="ARBA" id="ARBA00037226"/>
    </source>
</evidence>
<dbReference type="STRING" id="133381.A0A2T9YBW6"/>
<dbReference type="OrthoDB" id="275227at2759"/>
<dbReference type="SUPFAM" id="SSF54719">
    <property type="entry name" value="Fe,Mn superoxide dismutase (SOD), C-terminal domain"/>
    <property type="match status" value="1"/>
</dbReference>
<dbReference type="InterPro" id="IPR019832">
    <property type="entry name" value="Mn/Fe_SOD_C"/>
</dbReference>
<proteinExistence type="predicted"/>
<dbReference type="GO" id="GO:0005737">
    <property type="term" value="C:cytoplasm"/>
    <property type="evidence" value="ECO:0007669"/>
    <property type="project" value="TreeGrafter"/>
</dbReference>
<dbReference type="SUPFAM" id="SSF46609">
    <property type="entry name" value="Fe,Mn superoxide dismutase (SOD), N-terminal domain"/>
    <property type="match status" value="1"/>
</dbReference>
<gene>
    <name evidence="3" type="ORF">BB560_006269</name>
</gene>
<dbReference type="Proteomes" id="UP000245609">
    <property type="component" value="Unassembled WGS sequence"/>
</dbReference>
<feature type="domain" description="Manganese/iron superoxide dismutase C-terminal" evidence="2">
    <location>
        <begin position="199"/>
        <end position="249"/>
    </location>
</feature>